<sequence length="241" mass="25175">MRSILIINPNSSNAMTEALKPLVDRLANDGTSFSYFTAPSGPASINNDADAASSVDHCLPALRPLLKSSDAFLVACYSAHPLVPTLAREPEVIRGHKPVMGILEASVIASLLLVNQGERFGIVSTGKVWEELLAAGVAEFLGSPSSARFAGVETTGLNAGELHDAPAELVQSRMKEATRRLLARGNIGAICLGCAGMAGLGELVREACVEVLGDELGARMKIVDGVQAGAVQLDATLRMGR</sequence>
<dbReference type="AlphaFoldDB" id="A0A139B0C3"/>
<comment type="similarity">
    <text evidence="1">Belongs to the HyuE racemase family.</text>
</comment>
<dbReference type="InterPro" id="IPR053714">
    <property type="entry name" value="Iso_Racemase_Enz_sf"/>
</dbReference>
<proteinExistence type="inferred from homology"/>
<dbReference type="GO" id="GO:0047661">
    <property type="term" value="F:amino-acid racemase activity"/>
    <property type="evidence" value="ECO:0007669"/>
    <property type="project" value="InterPro"/>
</dbReference>
<dbReference type="Gene3D" id="3.40.50.12500">
    <property type="match status" value="1"/>
</dbReference>
<dbReference type="EMBL" id="KQ965731">
    <property type="protein sequence ID" value="KXS22390.1"/>
    <property type="molecule type" value="Genomic_DNA"/>
</dbReference>
<dbReference type="InterPro" id="IPR052186">
    <property type="entry name" value="Hydantoin_racemase-like"/>
</dbReference>
<evidence type="ECO:0000313" key="2">
    <source>
        <dbReference type="EMBL" id="KXS22390.1"/>
    </source>
</evidence>
<dbReference type="PANTHER" id="PTHR28047">
    <property type="entry name" value="PROTEIN DCG1"/>
    <property type="match status" value="1"/>
</dbReference>
<dbReference type="InterPro" id="IPR015942">
    <property type="entry name" value="Asp/Glu/hydantoin_racemase"/>
</dbReference>
<evidence type="ECO:0000256" key="1">
    <source>
        <dbReference type="ARBA" id="ARBA00038414"/>
    </source>
</evidence>
<reference evidence="2 3" key="1">
    <citation type="journal article" date="2015" name="Genome Biol. Evol.">
        <title>Phylogenomic analyses indicate that early fungi evolved digesting cell walls of algal ancestors of land plants.</title>
        <authorList>
            <person name="Chang Y."/>
            <person name="Wang S."/>
            <person name="Sekimoto S."/>
            <person name="Aerts A.L."/>
            <person name="Choi C."/>
            <person name="Clum A."/>
            <person name="LaButti K.M."/>
            <person name="Lindquist E.A."/>
            <person name="Yee Ngan C."/>
            <person name="Ohm R.A."/>
            <person name="Salamov A.A."/>
            <person name="Grigoriev I.V."/>
            <person name="Spatafora J.W."/>
            <person name="Berbee M.L."/>
        </authorList>
    </citation>
    <scope>NUCLEOTIDE SEQUENCE [LARGE SCALE GENOMIC DNA]</scope>
    <source>
        <strain evidence="2 3">JEL478</strain>
    </source>
</reference>
<dbReference type="PANTHER" id="PTHR28047:SF5">
    <property type="entry name" value="PROTEIN DCG1"/>
    <property type="match status" value="1"/>
</dbReference>
<protein>
    <recommendedName>
        <fullName evidence="4">Hydantoin racemase</fullName>
    </recommendedName>
</protein>
<dbReference type="OMA" id="CAGMSGM"/>
<evidence type="ECO:0000313" key="3">
    <source>
        <dbReference type="Proteomes" id="UP000070544"/>
    </source>
</evidence>
<dbReference type="Proteomes" id="UP000070544">
    <property type="component" value="Unassembled WGS sequence"/>
</dbReference>
<keyword evidence="3" id="KW-1185">Reference proteome</keyword>
<name>A0A139B0C3_GONPJ</name>
<dbReference type="Pfam" id="PF01177">
    <property type="entry name" value="Asp_Glu_race"/>
    <property type="match status" value="1"/>
</dbReference>
<evidence type="ECO:0008006" key="4">
    <source>
        <dbReference type="Google" id="ProtNLM"/>
    </source>
</evidence>
<organism evidence="2 3">
    <name type="scientific">Gonapodya prolifera (strain JEL478)</name>
    <name type="common">Monoblepharis prolifera</name>
    <dbReference type="NCBI Taxonomy" id="1344416"/>
    <lineage>
        <taxon>Eukaryota</taxon>
        <taxon>Fungi</taxon>
        <taxon>Fungi incertae sedis</taxon>
        <taxon>Chytridiomycota</taxon>
        <taxon>Chytridiomycota incertae sedis</taxon>
        <taxon>Monoblepharidomycetes</taxon>
        <taxon>Monoblepharidales</taxon>
        <taxon>Gonapodyaceae</taxon>
        <taxon>Gonapodya</taxon>
    </lineage>
</organism>
<gene>
    <name evidence="2" type="ORF">M427DRAFT_50721</name>
</gene>
<accession>A0A139B0C3</accession>
<dbReference type="OrthoDB" id="412018at2759"/>
<dbReference type="STRING" id="1344416.A0A139B0C3"/>